<evidence type="ECO:0000256" key="4">
    <source>
        <dbReference type="ARBA" id="ARBA00022741"/>
    </source>
</evidence>
<dbReference type="GO" id="GO:0016887">
    <property type="term" value="F:ATP hydrolysis activity"/>
    <property type="evidence" value="ECO:0007669"/>
    <property type="project" value="InterPro"/>
</dbReference>
<feature type="transmembrane region" description="Helical" evidence="8">
    <location>
        <begin position="79"/>
        <end position="102"/>
    </location>
</feature>
<reference evidence="12" key="1">
    <citation type="submission" date="2017-01" db="EMBL/GenBank/DDBJ databases">
        <authorList>
            <person name="Varghese N."/>
            <person name="Submissions S."/>
        </authorList>
    </citation>
    <scope>NUCLEOTIDE SEQUENCE [LARGE SCALE GENOMIC DNA]</scope>
    <source>
        <strain evidence="12">DSM 29591</strain>
    </source>
</reference>
<feature type="transmembrane region" description="Helical" evidence="8">
    <location>
        <begin position="181"/>
        <end position="198"/>
    </location>
</feature>
<evidence type="ECO:0000256" key="3">
    <source>
        <dbReference type="ARBA" id="ARBA00022692"/>
    </source>
</evidence>
<evidence type="ECO:0000256" key="5">
    <source>
        <dbReference type="ARBA" id="ARBA00022840"/>
    </source>
</evidence>
<name>A0A1R3WAN0_9RHOB</name>
<protein>
    <submittedName>
        <fullName evidence="11">ATP-binding cassette, subfamily B</fullName>
    </submittedName>
</protein>
<evidence type="ECO:0000256" key="2">
    <source>
        <dbReference type="ARBA" id="ARBA00022448"/>
    </source>
</evidence>
<dbReference type="PANTHER" id="PTHR24221">
    <property type="entry name" value="ATP-BINDING CASSETTE SUB-FAMILY B"/>
    <property type="match status" value="1"/>
</dbReference>
<dbReference type="GO" id="GO:0005886">
    <property type="term" value="C:plasma membrane"/>
    <property type="evidence" value="ECO:0007669"/>
    <property type="project" value="UniProtKB-SubCell"/>
</dbReference>
<dbReference type="STRING" id="287098.SAMN05421665_0037"/>
<comment type="subcellular location">
    <subcellularLocation>
        <location evidence="1">Cell membrane</location>
        <topology evidence="1">Multi-pass membrane protein</topology>
    </subcellularLocation>
</comment>
<dbReference type="InterPro" id="IPR003593">
    <property type="entry name" value="AAA+_ATPase"/>
</dbReference>
<dbReference type="CDD" id="cd18552">
    <property type="entry name" value="ABC_6TM_MsbA_like"/>
    <property type="match status" value="1"/>
</dbReference>
<keyword evidence="7 8" id="KW-0472">Membrane</keyword>
<keyword evidence="5 11" id="KW-0067">ATP-binding</keyword>
<dbReference type="GO" id="GO:0005524">
    <property type="term" value="F:ATP binding"/>
    <property type="evidence" value="ECO:0007669"/>
    <property type="project" value="UniProtKB-KW"/>
</dbReference>
<keyword evidence="12" id="KW-1185">Reference proteome</keyword>
<dbReference type="Proteomes" id="UP000186997">
    <property type="component" value="Unassembled WGS sequence"/>
</dbReference>
<dbReference type="SMART" id="SM00382">
    <property type="entry name" value="AAA"/>
    <property type="match status" value="1"/>
</dbReference>
<sequence>MQTKANRLKWYDRWLARLPADKLLTRLLLESFQEHRWKYLAAAGAMVLVAAATAASAWMMGQIVDALSTPENRGQVMAVGVGVAFIFAFRGIAMYIQAVLMARAGNRIVAQKQMQIYHRMLAQGVAFFNENQSSDLLLRVTRSAEAARRAIDTIVSGFVRDLLTLIGLLCVMFYQQPILSLVSLVIAPIVVLGIQRILKTVREVMKQEMTSMGEIIKVVQETSLGARVVKAFGLEPRMADRMEIAVRQVESRNNRMIQLQSATMPLLDTVAGLAIASIVILSAVDIFGQKPGTAGELMSFVTAFLMSYEPASRLSKMRVVIERSMIGIKMMYELLDAPQTMLEAPDAMPLKSGPGEVMLKNVSFGYGDGEKVLKSVNATFPPGKTTALVGPSGGGKSTLLNLILRLYDPTEGAVMIDGQDIRNTTFTSLREQIAFVGQDTFLFAGTIMDNLLMARTTATAEEAIAAAKIANAHEFIEKMPEGYDTAIGENGSFLSGGQRQRLSIARAVLRKAPILLLDEATSALDSHSEVLVRDALETITRGVTTIVIAHRLSTVMNADQICYLEAGEIVERGSIPELIAAEGKFKRLYDVQFGGHPDVT</sequence>
<dbReference type="InterPro" id="IPR003439">
    <property type="entry name" value="ABC_transporter-like_ATP-bd"/>
</dbReference>
<dbReference type="PROSITE" id="PS50929">
    <property type="entry name" value="ABC_TM1F"/>
    <property type="match status" value="1"/>
</dbReference>
<evidence type="ECO:0000259" key="10">
    <source>
        <dbReference type="PROSITE" id="PS50929"/>
    </source>
</evidence>
<dbReference type="SUPFAM" id="SSF90123">
    <property type="entry name" value="ABC transporter transmembrane region"/>
    <property type="match status" value="1"/>
</dbReference>
<organism evidence="11 12">
    <name type="scientific">Yoonia rosea</name>
    <dbReference type="NCBI Taxonomy" id="287098"/>
    <lineage>
        <taxon>Bacteria</taxon>
        <taxon>Pseudomonadati</taxon>
        <taxon>Pseudomonadota</taxon>
        <taxon>Alphaproteobacteria</taxon>
        <taxon>Rhodobacterales</taxon>
        <taxon>Paracoccaceae</taxon>
        <taxon>Yoonia</taxon>
    </lineage>
</organism>
<dbReference type="PROSITE" id="PS50893">
    <property type="entry name" value="ABC_TRANSPORTER_2"/>
    <property type="match status" value="1"/>
</dbReference>
<dbReference type="InterPro" id="IPR036640">
    <property type="entry name" value="ABC1_TM_sf"/>
</dbReference>
<dbReference type="InterPro" id="IPR039421">
    <property type="entry name" value="Type_1_exporter"/>
</dbReference>
<feature type="domain" description="ABC transporter" evidence="9">
    <location>
        <begin position="357"/>
        <end position="591"/>
    </location>
</feature>
<dbReference type="InterPro" id="IPR027417">
    <property type="entry name" value="P-loop_NTPase"/>
</dbReference>
<dbReference type="Gene3D" id="3.40.50.300">
    <property type="entry name" value="P-loop containing nucleotide triphosphate hydrolases"/>
    <property type="match status" value="1"/>
</dbReference>
<evidence type="ECO:0000256" key="8">
    <source>
        <dbReference type="SAM" id="Phobius"/>
    </source>
</evidence>
<dbReference type="AlphaFoldDB" id="A0A1R3WAN0"/>
<dbReference type="GO" id="GO:0140359">
    <property type="term" value="F:ABC-type transporter activity"/>
    <property type="evidence" value="ECO:0007669"/>
    <property type="project" value="InterPro"/>
</dbReference>
<feature type="transmembrane region" description="Helical" evidence="8">
    <location>
        <begin position="158"/>
        <end position="175"/>
    </location>
</feature>
<dbReference type="FunFam" id="3.40.50.300:FF:000287">
    <property type="entry name" value="Multidrug ABC transporter ATP-binding protein"/>
    <property type="match status" value="1"/>
</dbReference>
<feature type="transmembrane region" description="Helical" evidence="8">
    <location>
        <begin position="39"/>
        <end position="59"/>
    </location>
</feature>
<evidence type="ECO:0000256" key="7">
    <source>
        <dbReference type="ARBA" id="ARBA00023136"/>
    </source>
</evidence>
<evidence type="ECO:0000256" key="6">
    <source>
        <dbReference type="ARBA" id="ARBA00022989"/>
    </source>
</evidence>
<dbReference type="Gene3D" id="1.20.1560.10">
    <property type="entry name" value="ABC transporter type 1, transmembrane domain"/>
    <property type="match status" value="1"/>
</dbReference>
<dbReference type="Pfam" id="PF00664">
    <property type="entry name" value="ABC_membrane"/>
    <property type="match status" value="1"/>
</dbReference>
<evidence type="ECO:0000256" key="1">
    <source>
        <dbReference type="ARBA" id="ARBA00004651"/>
    </source>
</evidence>
<accession>A0A1R3WAN0</accession>
<feature type="transmembrane region" description="Helical" evidence="8">
    <location>
        <begin position="262"/>
        <end position="284"/>
    </location>
</feature>
<dbReference type="PROSITE" id="PS00211">
    <property type="entry name" value="ABC_TRANSPORTER_1"/>
    <property type="match status" value="1"/>
</dbReference>
<proteinExistence type="predicted"/>
<gene>
    <name evidence="11" type="ORF">SAMN05421665_0037</name>
</gene>
<feature type="domain" description="ABC transmembrane type-1" evidence="10">
    <location>
        <begin position="40"/>
        <end position="323"/>
    </location>
</feature>
<dbReference type="Pfam" id="PF00005">
    <property type="entry name" value="ABC_tran"/>
    <property type="match status" value="1"/>
</dbReference>
<dbReference type="EMBL" id="FTPR01000001">
    <property type="protein sequence ID" value="SIT74363.1"/>
    <property type="molecule type" value="Genomic_DNA"/>
</dbReference>
<evidence type="ECO:0000313" key="11">
    <source>
        <dbReference type="EMBL" id="SIT74363.1"/>
    </source>
</evidence>
<keyword evidence="2" id="KW-0813">Transport</keyword>
<keyword evidence="6 8" id="KW-1133">Transmembrane helix</keyword>
<dbReference type="InterPro" id="IPR017871">
    <property type="entry name" value="ABC_transporter-like_CS"/>
</dbReference>
<keyword evidence="3 8" id="KW-0812">Transmembrane</keyword>
<dbReference type="PANTHER" id="PTHR24221:SF654">
    <property type="entry name" value="ATP-BINDING CASSETTE SUB-FAMILY B MEMBER 6"/>
    <property type="match status" value="1"/>
</dbReference>
<evidence type="ECO:0000259" key="9">
    <source>
        <dbReference type="PROSITE" id="PS50893"/>
    </source>
</evidence>
<dbReference type="InterPro" id="IPR011527">
    <property type="entry name" value="ABC1_TM_dom"/>
</dbReference>
<dbReference type="GO" id="GO:0034040">
    <property type="term" value="F:ATPase-coupled lipid transmembrane transporter activity"/>
    <property type="evidence" value="ECO:0007669"/>
    <property type="project" value="TreeGrafter"/>
</dbReference>
<dbReference type="SUPFAM" id="SSF52540">
    <property type="entry name" value="P-loop containing nucleoside triphosphate hydrolases"/>
    <property type="match status" value="1"/>
</dbReference>
<keyword evidence="4" id="KW-0547">Nucleotide-binding</keyword>
<evidence type="ECO:0000313" key="12">
    <source>
        <dbReference type="Proteomes" id="UP000186997"/>
    </source>
</evidence>